<protein>
    <recommendedName>
        <fullName evidence="4">Permease</fullName>
    </recommendedName>
</protein>
<name>A0A7X0Y5T0_9LIST</name>
<keyword evidence="1" id="KW-0472">Membrane</keyword>
<organism evidence="2 3">
    <name type="scientific">Listeria grandensis</name>
    <dbReference type="NCBI Taxonomy" id="1494963"/>
    <lineage>
        <taxon>Bacteria</taxon>
        <taxon>Bacillati</taxon>
        <taxon>Bacillota</taxon>
        <taxon>Bacilli</taxon>
        <taxon>Bacillales</taxon>
        <taxon>Listeriaceae</taxon>
        <taxon>Listeria</taxon>
    </lineage>
</organism>
<evidence type="ECO:0000313" key="3">
    <source>
        <dbReference type="Proteomes" id="UP000535908"/>
    </source>
</evidence>
<feature type="transmembrane region" description="Helical" evidence="1">
    <location>
        <begin position="62"/>
        <end position="85"/>
    </location>
</feature>
<dbReference type="AlphaFoldDB" id="A0A7X0Y5T0"/>
<dbReference type="EMBL" id="JAARWN010000013">
    <property type="protein sequence ID" value="MBC1937069.1"/>
    <property type="molecule type" value="Genomic_DNA"/>
</dbReference>
<feature type="transmembrane region" description="Helical" evidence="1">
    <location>
        <begin position="6"/>
        <end position="24"/>
    </location>
</feature>
<sequence length="98" mass="11073">MAFQMIMIGLGFAVFFFVLSFVISKLGKLPIYWVSLSANTGFFLAFLLVGRAFPEEAQTALFYLNLGILTFVLLQVALGLAHWLLKKTATRQKNWKHS</sequence>
<keyword evidence="1" id="KW-1133">Transmembrane helix</keyword>
<dbReference type="RefSeq" id="WP_185410762.1">
    <property type="nucleotide sequence ID" value="NZ_JAARRE010000010.1"/>
</dbReference>
<evidence type="ECO:0000313" key="2">
    <source>
        <dbReference type="EMBL" id="MBC1937069.1"/>
    </source>
</evidence>
<comment type="caution">
    <text evidence="2">The sequence shown here is derived from an EMBL/GenBank/DDBJ whole genome shotgun (WGS) entry which is preliminary data.</text>
</comment>
<proteinExistence type="predicted"/>
<keyword evidence="1" id="KW-0812">Transmembrane</keyword>
<reference evidence="2 3" key="1">
    <citation type="submission" date="2020-03" db="EMBL/GenBank/DDBJ databases">
        <title>Soil Listeria distribution.</title>
        <authorList>
            <person name="Liao J."/>
            <person name="Wiedmann M."/>
        </authorList>
    </citation>
    <scope>NUCLEOTIDE SEQUENCE [LARGE SCALE GENOMIC DNA]</scope>
    <source>
        <strain evidence="2 3">FSL L7-0741</strain>
    </source>
</reference>
<dbReference type="Proteomes" id="UP000535908">
    <property type="component" value="Unassembled WGS sequence"/>
</dbReference>
<accession>A0A7X0Y5T0</accession>
<evidence type="ECO:0008006" key="4">
    <source>
        <dbReference type="Google" id="ProtNLM"/>
    </source>
</evidence>
<feature type="transmembrane region" description="Helical" evidence="1">
    <location>
        <begin position="31"/>
        <end position="50"/>
    </location>
</feature>
<evidence type="ECO:0000256" key="1">
    <source>
        <dbReference type="SAM" id="Phobius"/>
    </source>
</evidence>
<gene>
    <name evidence="2" type="ORF">HCA69_11870</name>
</gene>